<protein>
    <submittedName>
        <fullName evidence="1">HAD family phosphatase</fullName>
    </submittedName>
</protein>
<reference evidence="1" key="1">
    <citation type="submission" date="2019-08" db="EMBL/GenBank/DDBJ databases">
        <title>Genome sequence of Clostridiales bacterium MT110.</title>
        <authorList>
            <person name="Cao J."/>
        </authorList>
    </citation>
    <scope>NUCLEOTIDE SEQUENCE</scope>
    <source>
        <strain evidence="1">MT110</strain>
    </source>
</reference>
<dbReference type="EMBL" id="CP042469">
    <property type="protein sequence ID" value="QOX63767.1"/>
    <property type="molecule type" value="Genomic_DNA"/>
</dbReference>
<name>A0ACD1ABC6_9FIRM</name>
<accession>A0ACD1ABC6</accession>
<sequence length="219" mass="24528">MVKAVLFDMDGVIIDSEPIHYRLSKLYYSELGLDITDEEYYTFVGVGDVEIFTRLKTKYGLKEELGDLVETYQQRYLDHLRSQKEQKPIRGVDGLIRELHRKNYLIALGSSATRQNIEAVLEAFQLLEYFSAVASACEVEQSKPAPDIYLLAAEKLAVNPSECVVIEDSCNGIKAAKLAGMKCIAYHNPNSGDQDLSQADCVITTFEDLDFEGLVRSLG</sequence>
<evidence type="ECO:0000313" key="2">
    <source>
        <dbReference type="Proteomes" id="UP000594014"/>
    </source>
</evidence>
<keyword evidence="2" id="KW-1185">Reference proteome</keyword>
<organism evidence="1 2">
    <name type="scientific">Anoxybacterium hadale</name>
    <dbReference type="NCBI Taxonomy" id="3408580"/>
    <lineage>
        <taxon>Bacteria</taxon>
        <taxon>Bacillati</taxon>
        <taxon>Bacillota</taxon>
        <taxon>Clostridia</taxon>
        <taxon>Peptostreptococcales</taxon>
        <taxon>Anaerovoracaceae</taxon>
        <taxon>Anoxybacterium</taxon>
    </lineage>
</organism>
<evidence type="ECO:0000313" key="1">
    <source>
        <dbReference type="EMBL" id="QOX63767.1"/>
    </source>
</evidence>
<dbReference type="Proteomes" id="UP000594014">
    <property type="component" value="Chromosome"/>
</dbReference>
<proteinExistence type="predicted"/>
<gene>
    <name evidence="1" type="ORF">FRZ06_10620</name>
</gene>